<gene>
    <name evidence="1" type="ORF">PXEA_LOCUS4656</name>
</gene>
<organism evidence="1 2">
    <name type="scientific">Protopolystoma xenopodis</name>
    <dbReference type="NCBI Taxonomy" id="117903"/>
    <lineage>
        <taxon>Eukaryota</taxon>
        <taxon>Metazoa</taxon>
        <taxon>Spiralia</taxon>
        <taxon>Lophotrochozoa</taxon>
        <taxon>Platyhelminthes</taxon>
        <taxon>Monogenea</taxon>
        <taxon>Polyopisthocotylea</taxon>
        <taxon>Polystomatidea</taxon>
        <taxon>Polystomatidae</taxon>
        <taxon>Protopolystoma</taxon>
    </lineage>
</organism>
<protein>
    <submittedName>
        <fullName evidence="1">Uncharacterized protein</fullName>
    </submittedName>
</protein>
<comment type="caution">
    <text evidence="1">The sequence shown here is derived from an EMBL/GenBank/DDBJ whole genome shotgun (WGS) entry which is preliminary data.</text>
</comment>
<keyword evidence="2" id="KW-1185">Reference proteome</keyword>
<name>A0A3S5CIL2_9PLAT</name>
<evidence type="ECO:0000313" key="2">
    <source>
        <dbReference type="Proteomes" id="UP000784294"/>
    </source>
</evidence>
<proteinExistence type="predicted"/>
<dbReference type="EMBL" id="CAAALY010011203">
    <property type="protein sequence ID" value="VEL11216.1"/>
    <property type="molecule type" value="Genomic_DNA"/>
</dbReference>
<dbReference type="Proteomes" id="UP000784294">
    <property type="component" value="Unassembled WGS sequence"/>
</dbReference>
<accession>A0A3S5CIL2</accession>
<evidence type="ECO:0000313" key="1">
    <source>
        <dbReference type="EMBL" id="VEL11216.1"/>
    </source>
</evidence>
<dbReference type="AlphaFoldDB" id="A0A3S5CIL2"/>
<reference evidence="1" key="1">
    <citation type="submission" date="2018-11" db="EMBL/GenBank/DDBJ databases">
        <authorList>
            <consortium name="Pathogen Informatics"/>
        </authorList>
    </citation>
    <scope>NUCLEOTIDE SEQUENCE</scope>
</reference>
<sequence length="239" mass="26770">MDIFPGYIPHQPSNTTGQMACNNSSSIFSGRSSYSTTFSHSSTINVSYDSPIEHSTNEDIEHRVSYSQRLTKTFNIAKNATSKISEDDKNRTILLSLNAERIETNNGLSSAGVASSGFDFLKEKEETIKSSVNSVQMRRGEEDSGVEITYHSGNSVDSDNEDDYEENEDYYEEGIEDISQYEDEGEMQCCFGITIDVLTLIPRIKAQTAKYGVKLPNLLEVGEYSLEIQVSLRLYFKPI</sequence>